<dbReference type="Proteomes" id="UP000284706">
    <property type="component" value="Unassembled WGS sequence"/>
</dbReference>
<dbReference type="STRING" id="231916.A0A409VWA2"/>
<feature type="compositionally biased region" description="Polar residues" evidence="9">
    <location>
        <begin position="545"/>
        <end position="554"/>
    </location>
</feature>
<feature type="compositionally biased region" description="Basic residues" evidence="9">
    <location>
        <begin position="477"/>
        <end position="489"/>
    </location>
</feature>
<dbReference type="Pfam" id="PF01541">
    <property type="entry name" value="GIY-YIG"/>
    <property type="match status" value="1"/>
</dbReference>
<sequence length="838" mass="90953">MRMSKVKLDDVQLKPLASADLPCLRDLHAKTLPVRYPYAFFLQLLVVPTRICFVAYTHGTPIAFISAAIRTSLRPDVPACFTAIHGAPFDADPAKPCLEILTLGVLPPYQQCGVARLLLLHAVDALRQSCAFNPEDRTVIYANVSTSNTRALKFYERMGMLLSSDIISNLYRTIPSGSRDAQHNGEIAAGARRTRSKRPWVMQMIVHGFPSKLAALQFEWAWQHPHKSRHLRDPDGGIFGSRASKTLKKNILIVRGMISRHPFNTWPLHVKLFTEEAARFWKSADSLPLPPGFTCSVELEGVDGKSGHPGSERKGPIIVDDSEFTSALLAKNTTLLASGRSLNCSICNKPVHNYPSDPLNSALCPSQGCTAISHLECLSQSFLDSQEPGSVSSMIPRGGHCASCNSYTLWGDVIRGCYRRQTAIQTDGQHPDVASDDMFLSDEDEDDVLLDTPATKKSKRRSSRSRSRSRSPSPKSAKAKAKAKGKRKGGVSSQSSDDEILDIEEVVASPSSSAKRKPGRPRKSSPASLVAEMPTTPSRARKRSISPSKSSVRKTGTKEDPIFLSSGSDGSIAKKKRGRPPKLAPAYIPDVFSSPKSMDVSDEPASLKRKPGRPRKSSELSPTPALPKASPPKKPRSSLTKPPRSPSRPRSPLGDKGKGKGKGKAPIRASSIGRDSSSGRRAAAVGEILSSPASVKRKRGRPPKRAEEEPTPTPTVITVRTNSSSDEETVNVVSVASSLGSPQTPVKKRGRPPRAVGSSEKLSKERVSQRGYHSAASDAEGHTMRSVRKEIPSPLKNPPFNFALRGSTDRGLRELEQGMRALSVASPYDPEDVIELSD</sequence>
<proteinExistence type="inferred from homology"/>
<name>A0A409VWA2_9AGAR</name>
<comment type="similarity">
    <text evidence="8">Belongs to the SLX1 family.</text>
</comment>
<dbReference type="InterPro" id="IPR027520">
    <property type="entry name" value="Slx1"/>
</dbReference>
<feature type="compositionally biased region" description="Low complexity" evidence="9">
    <location>
        <begin position="667"/>
        <end position="684"/>
    </location>
</feature>
<evidence type="ECO:0000259" key="10">
    <source>
        <dbReference type="PROSITE" id="PS51186"/>
    </source>
</evidence>
<dbReference type="InterPro" id="IPR050381">
    <property type="entry name" value="SLX1_endonuclease"/>
</dbReference>
<evidence type="ECO:0000256" key="4">
    <source>
        <dbReference type="ARBA" id="ARBA00022801"/>
    </source>
</evidence>
<feature type="compositionally biased region" description="Low complexity" evidence="9">
    <location>
        <begin position="637"/>
        <end position="652"/>
    </location>
</feature>
<dbReference type="GO" id="GO:0003677">
    <property type="term" value="F:DNA binding"/>
    <property type="evidence" value="ECO:0007669"/>
    <property type="project" value="InterPro"/>
</dbReference>
<protein>
    <recommendedName>
        <fullName evidence="10">N-acetyltransferase domain-containing protein</fullName>
    </recommendedName>
</protein>
<evidence type="ECO:0000256" key="1">
    <source>
        <dbReference type="ARBA" id="ARBA00022722"/>
    </source>
</evidence>
<keyword evidence="4 8" id="KW-0378">Hydrolase</keyword>
<dbReference type="SUPFAM" id="SSF55729">
    <property type="entry name" value="Acyl-CoA N-acyltransferases (Nat)"/>
    <property type="match status" value="1"/>
</dbReference>
<keyword evidence="1 8" id="KW-0540">Nuclease</keyword>
<dbReference type="CDD" id="cd04301">
    <property type="entry name" value="NAT_SF"/>
    <property type="match status" value="1"/>
</dbReference>
<dbReference type="InParanoid" id="A0A409VWA2"/>
<dbReference type="InterPro" id="IPR000182">
    <property type="entry name" value="GNAT_dom"/>
</dbReference>
<dbReference type="InterPro" id="IPR000305">
    <property type="entry name" value="GIY-YIG_endonuc"/>
</dbReference>
<keyword evidence="2 8" id="KW-0255">Endonuclease</keyword>
<evidence type="ECO:0000256" key="7">
    <source>
        <dbReference type="ARBA" id="ARBA00023242"/>
    </source>
</evidence>
<dbReference type="Pfam" id="PF21202">
    <property type="entry name" value="SLX1_C"/>
    <property type="match status" value="1"/>
</dbReference>
<evidence type="ECO:0000313" key="12">
    <source>
        <dbReference type="Proteomes" id="UP000284706"/>
    </source>
</evidence>
<dbReference type="Gene3D" id="3.40.1440.10">
    <property type="entry name" value="GIY-YIG endonuclease"/>
    <property type="match status" value="1"/>
</dbReference>
<dbReference type="AlphaFoldDB" id="A0A409VWA2"/>
<dbReference type="HAMAP" id="MF_03100">
    <property type="entry name" value="Endonuc_su_Slx1"/>
    <property type="match status" value="1"/>
</dbReference>
<feature type="compositionally biased region" description="Basic residues" evidence="9">
    <location>
        <begin position="514"/>
        <end position="523"/>
    </location>
</feature>
<dbReference type="OrthoDB" id="24645at2759"/>
<evidence type="ECO:0000313" key="11">
    <source>
        <dbReference type="EMBL" id="PPQ70518.1"/>
    </source>
</evidence>
<dbReference type="Pfam" id="PF00583">
    <property type="entry name" value="Acetyltransf_1"/>
    <property type="match status" value="1"/>
</dbReference>
<evidence type="ECO:0000256" key="3">
    <source>
        <dbReference type="ARBA" id="ARBA00022763"/>
    </source>
</evidence>
<comment type="subcellular location">
    <subcellularLocation>
        <location evidence="8">Nucleus</location>
    </subcellularLocation>
</comment>
<dbReference type="InterPro" id="IPR013083">
    <property type="entry name" value="Znf_RING/FYVE/PHD"/>
</dbReference>
<dbReference type="GO" id="GO:0000724">
    <property type="term" value="P:double-strand break repair via homologous recombination"/>
    <property type="evidence" value="ECO:0007669"/>
    <property type="project" value="TreeGrafter"/>
</dbReference>
<feature type="compositionally biased region" description="Basic residues" evidence="9">
    <location>
        <begin position="456"/>
        <end position="469"/>
    </location>
</feature>
<dbReference type="PRINTS" id="PR00929">
    <property type="entry name" value="ATHOOK"/>
</dbReference>
<keyword evidence="3 8" id="KW-0227">DNA damage</keyword>
<keyword evidence="7 8" id="KW-0539">Nucleus</keyword>
<keyword evidence="5 8" id="KW-0233">DNA recombination</keyword>
<dbReference type="GO" id="GO:0016747">
    <property type="term" value="F:acyltransferase activity, transferring groups other than amino-acyl groups"/>
    <property type="evidence" value="ECO:0007669"/>
    <property type="project" value="InterPro"/>
</dbReference>
<reference evidence="11 12" key="1">
    <citation type="journal article" date="2018" name="Evol. Lett.">
        <title>Horizontal gene cluster transfer increased hallucinogenic mushroom diversity.</title>
        <authorList>
            <person name="Reynolds H.T."/>
            <person name="Vijayakumar V."/>
            <person name="Gluck-Thaler E."/>
            <person name="Korotkin H.B."/>
            <person name="Matheny P.B."/>
            <person name="Slot J.C."/>
        </authorList>
    </citation>
    <scope>NUCLEOTIDE SEQUENCE [LARGE SCALE GENOMIC DNA]</scope>
    <source>
        <strain evidence="11 12">SRW20</strain>
    </source>
</reference>
<gene>
    <name evidence="11" type="ORF">CVT26_013976</name>
</gene>
<dbReference type="InterPro" id="IPR048749">
    <property type="entry name" value="SLX1_C"/>
</dbReference>
<dbReference type="GO" id="GO:0017108">
    <property type="term" value="F:5'-flap endonuclease activity"/>
    <property type="evidence" value="ECO:0007669"/>
    <property type="project" value="InterPro"/>
</dbReference>
<evidence type="ECO:0000256" key="2">
    <source>
        <dbReference type="ARBA" id="ARBA00022759"/>
    </source>
</evidence>
<feature type="domain" description="N-acetyltransferase" evidence="10">
    <location>
        <begin position="11"/>
        <end position="175"/>
    </location>
</feature>
<evidence type="ECO:0000256" key="8">
    <source>
        <dbReference type="HAMAP-Rule" id="MF_03100"/>
    </source>
</evidence>
<dbReference type="InterPro" id="IPR017956">
    <property type="entry name" value="AT_hook_DNA-bd_motif"/>
</dbReference>
<organism evidence="11 12">
    <name type="scientific">Gymnopilus dilepis</name>
    <dbReference type="NCBI Taxonomy" id="231916"/>
    <lineage>
        <taxon>Eukaryota</taxon>
        <taxon>Fungi</taxon>
        <taxon>Dikarya</taxon>
        <taxon>Basidiomycota</taxon>
        <taxon>Agaricomycotina</taxon>
        <taxon>Agaricomycetes</taxon>
        <taxon>Agaricomycetidae</taxon>
        <taxon>Agaricales</taxon>
        <taxon>Agaricineae</taxon>
        <taxon>Hymenogastraceae</taxon>
        <taxon>Gymnopilus</taxon>
    </lineage>
</organism>
<feature type="compositionally biased region" description="Polar residues" evidence="9">
    <location>
        <begin position="731"/>
        <end position="744"/>
    </location>
</feature>
<accession>A0A409VWA2</accession>
<keyword evidence="6 8" id="KW-0234">DNA repair</keyword>
<dbReference type="PROSITE" id="PS51186">
    <property type="entry name" value="GNAT"/>
    <property type="match status" value="1"/>
</dbReference>
<comment type="cofactor">
    <cofactor evidence="8">
        <name>a divalent metal cation</name>
        <dbReference type="ChEBI" id="CHEBI:60240"/>
    </cofactor>
</comment>
<dbReference type="PANTHER" id="PTHR20208:SF10">
    <property type="entry name" value="STRUCTURE-SPECIFIC ENDONUCLEASE SUBUNIT SLX1"/>
    <property type="match status" value="1"/>
</dbReference>
<feature type="compositionally biased region" description="Basic and acidic residues" evidence="9">
    <location>
        <begin position="779"/>
        <end position="791"/>
    </location>
</feature>
<comment type="caution">
    <text evidence="8">Lacks conserved residue(s) required for the propagation of feature annotation.</text>
</comment>
<dbReference type="InterPro" id="IPR035901">
    <property type="entry name" value="GIY-YIG_endonuc_sf"/>
</dbReference>
<comment type="caution">
    <text evidence="11">The sequence shown here is derived from an EMBL/GenBank/DDBJ whole genome shotgun (WGS) entry which is preliminary data.</text>
</comment>
<dbReference type="Gene3D" id="3.40.630.30">
    <property type="match status" value="1"/>
</dbReference>
<evidence type="ECO:0000256" key="5">
    <source>
        <dbReference type="ARBA" id="ARBA00023172"/>
    </source>
</evidence>
<dbReference type="GO" id="GO:0008821">
    <property type="term" value="F:crossover junction DNA endonuclease activity"/>
    <property type="evidence" value="ECO:0007669"/>
    <property type="project" value="TreeGrafter"/>
</dbReference>
<dbReference type="GO" id="GO:0033557">
    <property type="term" value="C:Slx1-Slx4 complex"/>
    <property type="evidence" value="ECO:0007669"/>
    <property type="project" value="UniProtKB-UniRule"/>
</dbReference>
<dbReference type="EMBL" id="NHYE01005538">
    <property type="protein sequence ID" value="PPQ70518.1"/>
    <property type="molecule type" value="Genomic_DNA"/>
</dbReference>
<dbReference type="SMART" id="SM00384">
    <property type="entry name" value="AT_hook"/>
    <property type="match status" value="5"/>
</dbReference>
<evidence type="ECO:0000256" key="6">
    <source>
        <dbReference type="ARBA" id="ARBA00023204"/>
    </source>
</evidence>
<feature type="compositionally biased region" description="Acidic residues" evidence="9">
    <location>
        <begin position="496"/>
        <end position="505"/>
    </location>
</feature>
<dbReference type="InterPro" id="IPR016181">
    <property type="entry name" value="Acyl_CoA_acyltransferase"/>
</dbReference>
<dbReference type="Gene3D" id="3.30.40.10">
    <property type="entry name" value="Zinc/RING finger domain, C3HC4 (zinc finger)"/>
    <property type="match status" value="1"/>
</dbReference>
<comment type="subunit">
    <text evidence="8">Forms a heterodimer with SLX4.</text>
</comment>
<feature type="region of interest" description="Disordered" evidence="9">
    <location>
        <begin position="444"/>
        <end position="808"/>
    </location>
</feature>
<keyword evidence="12" id="KW-1185">Reference proteome</keyword>
<comment type="function">
    <text evidence="8">Catalytic subunit of the SLX1-SLX4 structure-specific endonuclease that resolves DNA secondary structures generated during DNA repair and recombination. Has endonuclease activity towards branched DNA substrates, introducing single-strand cuts in duplex DNA close to junctions with ss-DNA.</text>
</comment>
<evidence type="ECO:0000256" key="9">
    <source>
        <dbReference type="SAM" id="MobiDB-lite"/>
    </source>
</evidence>
<dbReference type="PANTHER" id="PTHR20208">
    <property type="entry name" value="STRUCTURE-SPECIFIC ENDONUCLEASE SUBUNIT SLX1"/>
    <property type="match status" value="1"/>
</dbReference>